<evidence type="ECO:0000313" key="1">
    <source>
        <dbReference type="EMBL" id="TMW95157.1"/>
    </source>
</evidence>
<name>A0A6N2BKB4_SOLCI</name>
<dbReference type="EMBL" id="RXGB01002438">
    <property type="protein sequence ID" value="TMW95157.1"/>
    <property type="molecule type" value="Genomic_DNA"/>
</dbReference>
<proteinExistence type="predicted"/>
<dbReference type="AlphaFoldDB" id="A0A6N2BKB4"/>
<sequence>MAGQNEDNAPFIRFPDAASQERHHNCRTTSFCCKRAMPLNKVEDNARCFYARLVEFGWLRLTKSPPDVHFTWAREFYAILPTIISKWKKFYREYKKAFFYSSLITALGKLPEVPLFDADKVLTMDTPIHPLLIQSLSVSKSKRRKTSRVSNNRAAEDSDGEDPLLSERLEIYLETVPKKMESVYANFNLVTSAHPPRTWTLTWTPPILKVPD</sequence>
<organism evidence="1">
    <name type="scientific">Solanum chilense</name>
    <name type="common">Tomato</name>
    <name type="synonym">Lycopersicon chilense</name>
    <dbReference type="NCBI Taxonomy" id="4083"/>
    <lineage>
        <taxon>Eukaryota</taxon>
        <taxon>Viridiplantae</taxon>
        <taxon>Streptophyta</taxon>
        <taxon>Embryophyta</taxon>
        <taxon>Tracheophyta</taxon>
        <taxon>Spermatophyta</taxon>
        <taxon>Magnoliopsida</taxon>
        <taxon>eudicotyledons</taxon>
        <taxon>Gunneridae</taxon>
        <taxon>Pentapetalae</taxon>
        <taxon>asterids</taxon>
        <taxon>lamiids</taxon>
        <taxon>Solanales</taxon>
        <taxon>Solanaceae</taxon>
        <taxon>Solanoideae</taxon>
        <taxon>Solaneae</taxon>
        <taxon>Solanum</taxon>
        <taxon>Solanum subgen. Lycopersicon</taxon>
    </lineage>
</organism>
<comment type="caution">
    <text evidence="1">The sequence shown here is derived from an EMBL/GenBank/DDBJ whole genome shotgun (WGS) entry which is preliminary data.</text>
</comment>
<protein>
    <submittedName>
        <fullName evidence="1">Uncharacterized protein</fullName>
    </submittedName>
</protein>
<accession>A0A6N2BKB4</accession>
<reference evidence="1" key="1">
    <citation type="submission" date="2019-05" db="EMBL/GenBank/DDBJ databases">
        <title>The de novo reference genome and transcriptome assemblies of the wild tomato species Solanum chilense.</title>
        <authorList>
            <person name="Stam R."/>
            <person name="Nosenko T."/>
            <person name="Hoerger A.C."/>
            <person name="Stephan W."/>
            <person name="Seidel M.A."/>
            <person name="Kuhn J.M.M."/>
            <person name="Haberer G."/>
            <person name="Tellier A."/>
        </authorList>
    </citation>
    <scope>NUCLEOTIDE SEQUENCE</scope>
    <source>
        <tissue evidence="1">Mature leaves</tissue>
    </source>
</reference>
<gene>
    <name evidence="1" type="ORF">EJD97_009308</name>
</gene>